<dbReference type="SUPFAM" id="SSF47459">
    <property type="entry name" value="HLH, helix-loop-helix DNA-binding domain"/>
    <property type="match status" value="1"/>
</dbReference>
<dbReference type="FunFam" id="4.10.280.10:FF:000021">
    <property type="entry name" value="Transcription factor bHLH130 family"/>
    <property type="match status" value="1"/>
</dbReference>
<keyword evidence="5" id="KW-0539">Nucleus</keyword>
<dbReference type="AlphaFoldDB" id="A0A9E8Z1N8"/>
<proteinExistence type="evidence at transcript level"/>
<evidence type="ECO:0000313" key="9">
    <source>
        <dbReference type="EMBL" id="WAK86084.1"/>
    </source>
</evidence>
<dbReference type="Gene3D" id="4.10.280.10">
    <property type="entry name" value="Helix-loop-helix DNA-binding domain"/>
    <property type="match status" value="1"/>
</dbReference>
<feature type="compositionally biased region" description="Polar residues" evidence="7">
    <location>
        <begin position="20"/>
        <end position="29"/>
    </location>
</feature>
<dbReference type="PANTHER" id="PTHR16223">
    <property type="entry name" value="TRANSCRIPTION FACTOR BHLH83-RELATED"/>
    <property type="match status" value="1"/>
</dbReference>
<comment type="subcellular location">
    <subcellularLocation>
        <location evidence="1">Nucleus</location>
    </subcellularLocation>
</comment>
<sequence>MDRDLQRHQRQTHLQQKHQPMNSGLTRYRSAPSSYFSNFIESISRDGGYGGEDLEQFLNPRAVSPATERIFMRFMSNTSDADDSPSNNPPQIARNTSDIKKGRSQFDTPMENEADVLRHQHQHQQQQQQLLIEHQQRQQQNSYFSTASQMIYQRHSQPSQNTANSAMDDSYRLVGSMQTDVSGQMKIGSVNNSSLIRHSSSPAGLFSSLNVKNDGMGSQMEYSSGLPPSSSGLSSEISEAGRKSMGMGASEDANFAEGHRIGGEYITGFTTGSWDESTTMSDKFSKGFGDGDQKTFSIRNKSENQNSESGNWTPTVLSHHLSLPKSSEFSSMEKLLQFQDMVPCQMRAKRGCATHPRSIAERVRRTRISERMRKLQELVPNMDKQSNTSDMLDLAVDYIKDLQNQLKALSENRAKCKCSNKHRP</sequence>
<dbReference type="InterPro" id="IPR045843">
    <property type="entry name" value="IND-like"/>
</dbReference>
<reference evidence="9" key="1">
    <citation type="submission" date="2022-08" db="EMBL/GenBank/DDBJ databases">
        <title>Phylogenomics of transcriptionally active AP2/ERF and bHLH transcription factors and their promoter regions regulating camptothecin biosynthesis in Nothapodytes nimmoniana.</title>
        <authorList>
            <person name="Godbole R.C."/>
            <person name="Pable A.A."/>
            <person name="Singh S."/>
            <person name="Barvkar V.T."/>
        </authorList>
    </citation>
    <scope>NUCLEOTIDE SEQUENCE</scope>
</reference>
<name>A0A9E8Z1N8_NOTNI</name>
<evidence type="ECO:0000256" key="7">
    <source>
        <dbReference type="SAM" id="MobiDB-lite"/>
    </source>
</evidence>
<keyword evidence="3" id="KW-0238">DNA-binding</keyword>
<dbReference type="GO" id="GO:0000978">
    <property type="term" value="F:RNA polymerase II cis-regulatory region sequence-specific DNA binding"/>
    <property type="evidence" value="ECO:0007669"/>
    <property type="project" value="TreeGrafter"/>
</dbReference>
<feature type="compositionally biased region" description="Low complexity" evidence="7">
    <location>
        <begin position="223"/>
        <end position="235"/>
    </location>
</feature>
<keyword evidence="6" id="KW-0175">Coiled coil</keyword>
<keyword evidence="2" id="KW-0805">Transcription regulation</keyword>
<feature type="compositionally biased region" description="Polar residues" evidence="7">
    <location>
        <begin position="77"/>
        <end position="96"/>
    </location>
</feature>
<evidence type="ECO:0000256" key="4">
    <source>
        <dbReference type="ARBA" id="ARBA00023163"/>
    </source>
</evidence>
<protein>
    <submittedName>
        <fullName evidence="9">Transcription factor bHLH38</fullName>
    </submittedName>
</protein>
<keyword evidence="4" id="KW-0804">Transcription</keyword>
<organism evidence="9">
    <name type="scientific">Nothapodytes nimmoniana</name>
    <name type="common">Nothapodytes foetida</name>
    <dbReference type="NCBI Taxonomy" id="159386"/>
    <lineage>
        <taxon>Eukaryota</taxon>
        <taxon>Viridiplantae</taxon>
        <taxon>Streptophyta</taxon>
        <taxon>Embryophyta</taxon>
        <taxon>Tracheophyta</taxon>
        <taxon>Spermatophyta</taxon>
        <taxon>Magnoliopsida</taxon>
        <taxon>eudicotyledons</taxon>
        <taxon>Gunneridae</taxon>
        <taxon>Pentapetalae</taxon>
        <taxon>asterids</taxon>
        <taxon>lamiids</taxon>
        <taxon>Icacinales</taxon>
        <taxon>Icacinaceae</taxon>
        <taxon>Nothapodytes</taxon>
    </lineage>
</organism>
<feature type="region of interest" description="Disordered" evidence="7">
    <location>
        <begin position="117"/>
        <end position="143"/>
    </location>
</feature>
<dbReference type="Pfam" id="PF00010">
    <property type="entry name" value="HLH"/>
    <property type="match status" value="1"/>
</dbReference>
<feature type="region of interest" description="Disordered" evidence="7">
    <location>
        <begin position="217"/>
        <end position="238"/>
    </location>
</feature>
<evidence type="ECO:0000256" key="6">
    <source>
        <dbReference type="SAM" id="Coils"/>
    </source>
</evidence>
<dbReference type="PANTHER" id="PTHR16223:SF349">
    <property type="entry name" value="OS09G0487900 PROTEIN"/>
    <property type="match status" value="1"/>
</dbReference>
<dbReference type="InterPro" id="IPR045239">
    <property type="entry name" value="bHLH95_bHLH"/>
</dbReference>
<dbReference type="GO" id="GO:0046983">
    <property type="term" value="F:protein dimerization activity"/>
    <property type="evidence" value="ECO:0007669"/>
    <property type="project" value="InterPro"/>
</dbReference>
<evidence type="ECO:0000259" key="8">
    <source>
        <dbReference type="PROSITE" id="PS50888"/>
    </source>
</evidence>
<feature type="region of interest" description="Disordered" evidence="7">
    <location>
        <begin position="1"/>
        <end position="29"/>
    </location>
</feature>
<dbReference type="CDD" id="cd11393">
    <property type="entry name" value="bHLH_AtbHLH_like"/>
    <property type="match status" value="1"/>
</dbReference>
<evidence type="ECO:0000256" key="3">
    <source>
        <dbReference type="ARBA" id="ARBA00023125"/>
    </source>
</evidence>
<evidence type="ECO:0000256" key="5">
    <source>
        <dbReference type="ARBA" id="ARBA00023242"/>
    </source>
</evidence>
<dbReference type="InterPro" id="IPR011598">
    <property type="entry name" value="bHLH_dom"/>
</dbReference>
<evidence type="ECO:0000256" key="2">
    <source>
        <dbReference type="ARBA" id="ARBA00023015"/>
    </source>
</evidence>
<dbReference type="SMART" id="SM00353">
    <property type="entry name" value="HLH"/>
    <property type="match status" value="1"/>
</dbReference>
<dbReference type="PROSITE" id="PS50888">
    <property type="entry name" value="BHLH"/>
    <property type="match status" value="1"/>
</dbReference>
<feature type="coiled-coil region" evidence="6">
    <location>
        <begin position="392"/>
        <end position="419"/>
    </location>
</feature>
<feature type="domain" description="BHLH" evidence="8">
    <location>
        <begin position="352"/>
        <end position="402"/>
    </location>
</feature>
<dbReference type="GO" id="GO:0005634">
    <property type="term" value="C:nucleus"/>
    <property type="evidence" value="ECO:0007669"/>
    <property type="project" value="UniProtKB-SubCell"/>
</dbReference>
<feature type="region of interest" description="Disordered" evidence="7">
    <location>
        <begin position="77"/>
        <end position="105"/>
    </location>
</feature>
<feature type="compositionally biased region" description="Low complexity" evidence="7">
    <location>
        <begin position="123"/>
        <end position="140"/>
    </location>
</feature>
<dbReference type="InterPro" id="IPR036638">
    <property type="entry name" value="HLH_DNA-bd_sf"/>
</dbReference>
<accession>A0A9E8Z1N8</accession>
<dbReference type="GO" id="GO:0000981">
    <property type="term" value="F:DNA-binding transcription factor activity, RNA polymerase II-specific"/>
    <property type="evidence" value="ECO:0007669"/>
    <property type="project" value="TreeGrafter"/>
</dbReference>
<evidence type="ECO:0000256" key="1">
    <source>
        <dbReference type="ARBA" id="ARBA00004123"/>
    </source>
</evidence>
<dbReference type="EMBL" id="OP311556">
    <property type="protein sequence ID" value="WAK86084.1"/>
    <property type="molecule type" value="mRNA"/>
</dbReference>